<sequence length="249" mass="28254">MEEWTILLNFNPKLARRRPVSSACSRPGGVRSFSREASTWYWECLMRKILDASSSSPGSRFLFRRLTRDRGSPHFQYLVARAVVVITLDSEEKTVPLIAGNAEELITGWEGQQQQRCSKCQSLAQTGTLVAPGWAGKRIPQLRQSGGRISFEGSSEFKASAWATVPAWYGITARHMGRHVGACGRAREDIWNLQAQTQEASFLRRGWRLHWIRLWNFPECTPPHTPNLDLVTKYSTSTSNKAGVWLYLR</sequence>
<organism evidence="1 2">
    <name type="scientific">Sus scrofa</name>
    <name type="common">Pig</name>
    <dbReference type="NCBI Taxonomy" id="9823"/>
    <lineage>
        <taxon>Eukaryota</taxon>
        <taxon>Metazoa</taxon>
        <taxon>Chordata</taxon>
        <taxon>Craniata</taxon>
        <taxon>Vertebrata</taxon>
        <taxon>Euteleostomi</taxon>
        <taxon>Mammalia</taxon>
        <taxon>Eutheria</taxon>
        <taxon>Laurasiatheria</taxon>
        <taxon>Artiodactyla</taxon>
        <taxon>Suina</taxon>
        <taxon>Suidae</taxon>
        <taxon>Sus</taxon>
    </lineage>
</organism>
<evidence type="ECO:0000313" key="1">
    <source>
        <dbReference type="Ensembl" id="ENSSSCP00045010333.1"/>
    </source>
</evidence>
<protein>
    <submittedName>
        <fullName evidence="1">Uncharacterized protein</fullName>
    </submittedName>
</protein>
<dbReference type="AlphaFoldDB" id="A0A8D1GWT6"/>
<name>A0A8D1GWT6_PIG</name>
<evidence type="ECO:0000313" key="2">
    <source>
        <dbReference type="Proteomes" id="UP000694728"/>
    </source>
</evidence>
<proteinExistence type="predicted"/>
<dbReference type="Proteomes" id="UP000694728">
    <property type="component" value="Unplaced"/>
</dbReference>
<reference evidence="1" key="1">
    <citation type="submission" date="2025-05" db="UniProtKB">
        <authorList>
            <consortium name="Ensembl"/>
        </authorList>
    </citation>
    <scope>IDENTIFICATION</scope>
</reference>
<dbReference type="Proteomes" id="UP000694571">
    <property type="component" value="Unplaced"/>
</dbReference>
<dbReference type="Ensembl" id="ENSSSCT00050061426.1">
    <property type="protein sequence ID" value="ENSSSCP00050026413.1"/>
    <property type="gene ID" value="ENSSSCG00050045123.1"/>
</dbReference>
<accession>A0A8D1GWT6</accession>
<dbReference type="Ensembl" id="ENSSSCT00045014885.1">
    <property type="protein sequence ID" value="ENSSSCP00045010333.1"/>
    <property type="gene ID" value="ENSSSCG00045008806.1"/>
</dbReference>